<evidence type="ECO:0000313" key="1">
    <source>
        <dbReference type="EMBL" id="CCM78497.1"/>
    </source>
</evidence>
<name>K0Q2R2_9HYPH</name>
<sequence>MTSGVFHLRARRPEAFWHFITAVGLEPKPGRLRRQISEQAIAKIRNALATAVAEALLKGVDHWWPKAMNRRSAPPVLMHGLELWGKLSVPIEASPCLKQR</sequence>
<keyword evidence="2" id="KW-1185">Reference proteome</keyword>
<accession>K0Q2R2</accession>
<dbReference type="Proteomes" id="UP000009319">
    <property type="component" value="Unassembled WGS sequence"/>
</dbReference>
<dbReference type="EMBL" id="CANI01000039">
    <property type="protein sequence ID" value="CCM78497.1"/>
    <property type="molecule type" value="Genomic_DNA"/>
</dbReference>
<gene>
    <name evidence="1" type="ORF">BN77_p11181</name>
</gene>
<organism evidence="1 2">
    <name type="scientific">Rhizobium mesoamericanum STM3625</name>
    <dbReference type="NCBI Taxonomy" id="1211777"/>
    <lineage>
        <taxon>Bacteria</taxon>
        <taxon>Pseudomonadati</taxon>
        <taxon>Pseudomonadota</taxon>
        <taxon>Alphaproteobacteria</taxon>
        <taxon>Hyphomicrobiales</taxon>
        <taxon>Rhizobiaceae</taxon>
        <taxon>Rhizobium/Agrobacterium group</taxon>
        <taxon>Rhizobium</taxon>
    </lineage>
</organism>
<reference evidence="1 2" key="1">
    <citation type="journal article" date="2013" name="Genome Announc.">
        <title>Draft Genome Sequence of Rhizobium mesoamericanum STM3625, a Nitrogen-Fixing Symbiont of Mimosa pudica Isolated in French Guiana (South America).</title>
        <authorList>
            <person name="Moulin L."/>
            <person name="Mornico D."/>
            <person name="Melkonian R."/>
            <person name="Klonowska A."/>
        </authorList>
    </citation>
    <scope>NUCLEOTIDE SEQUENCE [LARGE SCALE GENOMIC DNA]</scope>
    <source>
        <strain evidence="1 2">STM3625</strain>
    </source>
</reference>
<dbReference type="HOGENOM" id="CLU_2303765_0_0_5"/>
<dbReference type="STRING" id="1211777.BN77_p11181"/>
<comment type="caution">
    <text evidence="1">The sequence shown here is derived from an EMBL/GenBank/DDBJ whole genome shotgun (WGS) entry which is preliminary data.</text>
</comment>
<evidence type="ECO:0000313" key="2">
    <source>
        <dbReference type="Proteomes" id="UP000009319"/>
    </source>
</evidence>
<proteinExistence type="predicted"/>
<dbReference type="AlphaFoldDB" id="K0Q2R2"/>
<protein>
    <submittedName>
        <fullName evidence="1">Uncharacterized protein</fullName>
    </submittedName>
</protein>